<evidence type="ECO:0000256" key="4">
    <source>
        <dbReference type="ARBA" id="ARBA00022827"/>
    </source>
</evidence>
<evidence type="ECO:0000259" key="6">
    <source>
        <dbReference type="PROSITE" id="PS00624"/>
    </source>
</evidence>
<comment type="cofactor">
    <cofactor evidence="1 5">
        <name>FAD</name>
        <dbReference type="ChEBI" id="CHEBI:57692"/>
    </cofactor>
</comment>
<comment type="caution">
    <text evidence="7">The sequence shown here is derived from an EMBL/GenBank/DDBJ whole genome shotgun (WGS) entry which is preliminary data.</text>
</comment>
<sequence length="597" mass="65027">MKLPAFVFGTVPLMVSFYARKYIEEDKAQTLTELENDFGIPRIKKYDFIVVGGGSAGCIVTGRLSERFNVLLLEAGGKPVPLAHVPIFTREVAVDPDTNYLYKSVPQRNMSLVNGGVVGIETGKMLGGSGSHNDMGHQRGSPHDWNYYASVTGDPSWRYENVLPFFKKSEDFVGFLLQPEQAVEYYGQGGPLTVDTHMPAFFPIWADAGRELGYPVADPNALQIPSFAPFQKLIDKGGRVSTYNRYVLPYEGTRANLTVIRYATVTQILLDKDNTAYGVAFLRHGIPQIAHATNEVVLSAGAINSPLILMMSGIGPRDQLEAAEIPVKVDRPFVGQNLADHIHVFFGSFSFNSSAIPYLPFVPEEDLEAALTEYLETGLGEFGELQESPQAFFSSSRAVAEGEGHWPDGRISIDVACPISFSAEESLTKVCFVSELDRPKSRGSVTLNSSAFLSGSTDFVQLANVDFNGLGIPSDLDVILDGIELIFKVVEETESFASLGARYDGTQIQGCEEYLFRSREYWACYTQQLVTTAIHMVGTCGMGSEASSVTDSKLRVRGVTGLRVVDASVLPTTPNANLNGPVILVAEKAAADIASDW</sequence>
<accession>A0A226E3M9</accession>
<dbReference type="PANTHER" id="PTHR11552">
    <property type="entry name" value="GLUCOSE-METHANOL-CHOLINE GMC OXIDOREDUCTASE"/>
    <property type="match status" value="1"/>
</dbReference>
<dbReference type="InterPro" id="IPR012132">
    <property type="entry name" value="GMC_OxRdtase"/>
</dbReference>
<evidence type="ECO:0000313" key="8">
    <source>
        <dbReference type="Proteomes" id="UP000198287"/>
    </source>
</evidence>
<comment type="similarity">
    <text evidence="2">Belongs to the GMC oxidoreductase family.</text>
</comment>
<dbReference type="AlphaFoldDB" id="A0A226E3M9"/>
<keyword evidence="8" id="KW-1185">Reference proteome</keyword>
<dbReference type="GO" id="GO:0050660">
    <property type="term" value="F:flavin adenine dinucleotide binding"/>
    <property type="evidence" value="ECO:0007669"/>
    <property type="project" value="InterPro"/>
</dbReference>
<dbReference type="InterPro" id="IPR007867">
    <property type="entry name" value="GMC_OxRtase_C"/>
</dbReference>
<dbReference type="GO" id="GO:0016614">
    <property type="term" value="F:oxidoreductase activity, acting on CH-OH group of donors"/>
    <property type="evidence" value="ECO:0007669"/>
    <property type="project" value="InterPro"/>
</dbReference>
<reference evidence="7 8" key="1">
    <citation type="submission" date="2015-12" db="EMBL/GenBank/DDBJ databases">
        <title>The genome of Folsomia candida.</title>
        <authorList>
            <person name="Faddeeva A."/>
            <person name="Derks M.F."/>
            <person name="Anvar Y."/>
            <person name="Smit S."/>
            <person name="Van Straalen N."/>
            <person name="Roelofs D."/>
        </authorList>
    </citation>
    <scope>NUCLEOTIDE SEQUENCE [LARGE SCALE GENOMIC DNA]</scope>
    <source>
        <strain evidence="7 8">VU population</strain>
        <tissue evidence="7">Whole body</tissue>
    </source>
</reference>
<dbReference type="OMA" id="AGDQAPW"/>
<dbReference type="PIRSF" id="PIRSF000137">
    <property type="entry name" value="Alcohol_oxidase"/>
    <property type="match status" value="1"/>
</dbReference>
<organism evidence="7 8">
    <name type="scientific">Folsomia candida</name>
    <name type="common">Springtail</name>
    <dbReference type="NCBI Taxonomy" id="158441"/>
    <lineage>
        <taxon>Eukaryota</taxon>
        <taxon>Metazoa</taxon>
        <taxon>Ecdysozoa</taxon>
        <taxon>Arthropoda</taxon>
        <taxon>Hexapoda</taxon>
        <taxon>Collembola</taxon>
        <taxon>Entomobryomorpha</taxon>
        <taxon>Isotomoidea</taxon>
        <taxon>Isotomidae</taxon>
        <taxon>Proisotominae</taxon>
        <taxon>Folsomia</taxon>
    </lineage>
</organism>
<evidence type="ECO:0000256" key="2">
    <source>
        <dbReference type="ARBA" id="ARBA00010790"/>
    </source>
</evidence>
<dbReference type="Pfam" id="PF00732">
    <property type="entry name" value="GMC_oxred_N"/>
    <property type="match status" value="1"/>
</dbReference>
<dbReference type="OrthoDB" id="7771130at2759"/>
<dbReference type="InterPro" id="IPR000172">
    <property type="entry name" value="GMC_OxRdtase_N"/>
</dbReference>
<dbReference type="SUPFAM" id="SSF54373">
    <property type="entry name" value="FAD-linked reductases, C-terminal domain"/>
    <property type="match status" value="1"/>
</dbReference>
<evidence type="ECO:0000256" key="3">
    <source>
        <dbReference type="ARBA" id="ARBA00022630"/>
    </source>
</evidence>
<evidence type="ECO:0000256" key="1">
    <source>
        <dbReference type="ARBA" id="ARBA00001974"/>
    </source>
</evidence>
<dbReference type="Gene3D" id="3.30.560.10">
    <property type="entry name" value="Glucose Oxidase, domain 3"/>
    <property type="match status" value="1"/>
</dbReference>
<dbReference type="PANTHER" id="PTHR11552:SF147">
    <property type="entry name" value="CHOLINE DEHYDROGENASE, MITOCHONDRIAL"/>
    <property type="match status" value="1"/>
</dbReference>
<gene>
    <name evidence="7" type="ORF">Fcan01_12976</name>
</gene>
<evidence type="ECO:0000256" key="5">
    <source>
        <dbReference type="PIRSR" id="PIRSR000137-2"/>
    </source>
</evidence>
<dbReference type="Proteomes" id="UP000198287">
    <property type="component" value="Unassembled WGS sequence"/>
</dbReference>
<protein>
    <submittedName>
        <fullName evidence="7">Oxygen-dependent choline dehydrogenase</fullName>
    </submittedName>
</protein>
<name>A0A226E3M9_FOLCA</name>
<dbReference type="PROSITE" id="PS00624">
    <property type="entry name" value="GMC_OXRED_2"/>
    <property type="match status" value="1"/>
</dbReference>
<keyword evidence="3" id="KW-0285">Flavoprotein</keyword>
<dbReference type="InterPro" id="IPR036188">
    <property type="entry name" value="FAD/NAD-bd_sf"/>
</dbReference>
<evidence type="ECO:0000313" key="7">
    <source>
        <dbReference type="EMBL" id="OXA52345.1"/>
    </source>
</evidence>
<proteinExistence type="inferred from homology"/>
<dbReference type="EMBL" id="LNIX01000007">
    <property type="protein sequence ID" value="OXA52345.1"/>
    <property type="molecule type" value="Genomic_DNA"/>
</dbReference>
<feature type="binding site" evidence="5">
    <location>
        <position position="265"/>
    </location>
    <ligand>
        <name>FAD</name>
        <dbReference type="ChEBI" id="CHEBI:57692"/>
    </ligand>
</feature>
<feature type="domain" description="Glucose-methanol-choline oxidoreductase N-terminal" evidence="6">
    <location>
        <begin position="301"/>
        <end position="315"/>
    </location>
</feature>
<keyword evidence="4 5" id="KW-0274">FAD</keyword>
<dbReference type="Pfam" id="PF05199">
    <property type="entry name" value="GMC_oxred_C"/>
    <property type="match status" value="1"/>
</dbReference>
<dbReference type="SUPFAM" id="SSF51905">
    <property type="entry name" value="FAD/NAD(P)-binding domain"/>
    <property type="match status" value="1"/>
</dbReference>
<dbReference type="Gene3D" id="3.50.50.60">
    <property type="entry name" value="FAD/NAD(P)-binding domain"/>
    <property type="match status" value="1"/>
</dbReference>